<accession>A0ABN2NSS0</accession>
<evidence type="ECO:0000259" key="6">
    <source>
        <dbReference type="PROSITE" id="PS50801"/>
    </source>
</evidence>
<evidence type="ECO:0000313" key="8">
    <source>
        <dbReference type="Proteomes" id="UP001500449"/>
    </source>
</evidence>
<dbReference type="InterPro" id="IPR036513">
    <property type="entry name" value="STAS_dom_sf"/>
</dbReference>
<evidence type="ECO:0000313" key="7">
    <source>
        <dbReference type="EMBL" id="GAA1881093.1"/>
    </source>
</evidence>
<dbReference type="Gene3D" id="3.30.750.24">
    <property type="entry name" value="STAS domain"/>
    <property type="match status" value="1"/>
</dbReference>
<evidence type="ECO:0000256" key="4">
    <source>
        <dbReference type="ARBA" id="ARBA00023136"/>
    </source>
</evidence>
<gene>
    <name evidence="7" type="ORF">GCM10009836_72950</name>
</gene>
<feature type="transmembrane region" description="Helical" evidence="5">
    <location>
        <begin position="110"/>
        <end position="132"/>
    </location>
</feature>
<proteinExistence type="predicted"/>
<comment type="subcellular location">
    <subcellularLocation>
        <location evidence="1">Membrane</location>
        <topology evidence="1">Multi-pass membrane protein</topology>
    </subcellularLocation>
</comment>
<organism evidence="7 8">
    <name type="scientific">Pseudonocardia ailaonensis</name>
    <dbReference type="NCBI Taxonomy" id="367279"/>
    <lineage>
        <taxon>Bacteria</taxon>
        <taxon>Bacillati</taxon>
        <taxon>Actinomycetota</taxon>
        <taxon>Actinomycetes</taxon>
        <taxon>Pseudonocardiales</taxon>
        <taxon>Pseudonocardiaceae</taxon>
        <taxon>Pseudonocardia</taxon>
    </lineage>
</organism>
<dbReference type="EMBL" id="BAAAQK010000034">
    <property type="protein sequence ID" value="GAA1881093.1"/>
    <property type="molecule type" value="Genomic_DNA"/>
</dbReference>
<feature type="transmembrane region" description="Helical" evidence="5">
    <location>
        <begin position="325"/>
        <end position="342"/>
    </location>
</feature>
<keyword evidence="2 5" id="KW-0812">Transmembrane</keyword>
<dbReference type="InterPro" id="IPR001902">
    <property type="entry name" value="SLC26A/SulP_fam"/>
</dbReference>
<dbReference type="Proteomes" id="UP001500449">
    <property type="component" value="Unassembled WGS sequence"/>
</dbReference>
<feature type="domain" description="STAS" evidence="6">
    <location>
        <begin position="414"/>
        <end position="518"/>
    </location>
</feature>
<keyword evidence="8" id="KW-1185">Reference proteome</keyword>
<dbReference type="Pfam" id="PF00916">
    <property type="entry name" value="Sulfate_transp"/>
    <property type="match status" value="1"/>
</dbReference>
<evidence type="ECO:0000256" key="5">
    <source>
        <dbReference type="SAM" id="Phobius"/>
    </source>
</evidence>
<dbReference type="CDD" id="cd07042">
    <property type="entry name" value="STAS_SulP_like_sulfate_transporter"/>
    <property type="match status" value="1"/>
</dbReference>
<dbReference type="InterPro" id="IPR011547">
    <property type="entry name" value="SLC26A/SulP_dom"/>
</dbReference>
<sequence>MRADLVAGVTVGVVALPLALAFGASAGVGPAAGMVTAVVAGVAAAVFGGSNVQVSGPTGAMAVVLAPIVAAHGTAAIALVSVLAGLIVLVSGLLRLGRVVTLLPWPVVEGFTLGIAAIIALQQIPTAVAISVETGRGTLLTAADAVRRVFMVADLAPTLWTLGTVAVVIVVMFLLPRLHASIPASLIAVAAVTVLAEVLGVPIARIGGLPSSLPLPAFPAADIGTVRDLSGAALAVAALAAIESLLSARVAASMTRVPCQPDRELVGQGLASIVSGIFGGMPATGAIARTAVNVRSGARTRLAAIAHSLVILAVIYLATGPVSRIPLAALAGVLIATSLRMLPVATVRAVFGAGRGAALTFTVTAVVTISLDLVQAIEIGLLVSAVLALWHLARAAAVHREPLPGPARTGDERIALFRLEGAMFFGAADRVFSTIAGRADVDGVDVVILRLSGVGMLDSTGARGLGELIENLESAGKTVLVKGVQNQHRRILDGVGAIDALRHHTHLLDDLDTAVTHARSHLLARTEKELPDGRARPR</sequence>
<dbReference type="PANTHER" id="PTHR11814">
    <property type="entry name" value="SULFATE TRANSPORTER"/>
    <property type="match status" value="1"/>
</dbReference>
<evidence type="ECO:0000256" key="2">
    <source>
        <dbReference type="ARBA" id="ARBA00022692"/>
    </source>
</evidence>
<protein>
    <submittedName>
        <fullName evidence="7">SulP family inorganic anion transporter</fullName>
    </submittedName>
</protein>
<feature type="transmembrane region" description="Helical" evidence="5">
    <location>
        <begin position="266"/>
        <end position="288"/>
    </location>
</feature>
<evidence type="ECO:0000256" key="3">
    <source>
        <dbReference type="ARBA" id="ARBA00022989"/>
    </source>
</evidence>
<feature type="transmembrane region" description="Helical" evidence="5">
    <location>
        <begin position="62"/>
        <end position="90"/>
    </location>
</feature>
<dbReference type="PROSITE" id="PS50801">
    <property type="entry name" value="STAS"/>
    <property type="match status" value="1"/>
</dbReference>
<feature type="transmembrane region" description="Helical" evidence="5">
    <location>
        <begin position="373"/>
        <end position="393"/>
    </location>
</feature>
<keyword evidence="3 5" id="KW-1133">Transmembrane helix</keyword>
<comment type="caution">
    <text evidence="7">The sequence shown here is derived from an EMBL/GenBank/DDBJ whole genome shotgun (WGS) entry which is preliminary data.</text>
</comment>
<feature type="transmembrane region" description="Helical" evidence="5">
    <location>
        <begin position="225"/>
        <end position="246"/>
    </location>
</feature>
<keyword evidence="4 5" id="KW-0472">Membrane</keyword>
<name>A0ABN2NSS0_9PSEU</name>
<dbReference type="RefSeq" id="WP_344428230.1">
    <property type="nucleotide sequence ID" value="NZ_BAAAQK010000034.1"/>
</dbReference>
<feature type="transmembrane region" description="Helical" evidence="5">
    <location>
        <begin position="31"/>
        <end position="50"/>
    </location>
</feature>
<feature type="transmembrane region" description="Helical" evidence="5">
    <location>
        <begin position="300"/>
        <end position="319"/>
    </location>
</feature>
<feature type="transmembrane region" description="Helical" evidence="5">
    <location>
        <begin position="152"/>
        <end position="175"/>
    </location>
</feature>
<dbReference type="Pfam" id="PF01740">
    <property type="entry name" value="STAS"/>
    <property type="match status" value="1"/>
</dbReference>
<dbReference type="SUPFAM" id="SSF52091">
    <property type="entry name" value="SpoIIaa-like"/>
    <property type="match status" value="1"/>
</dbReference>
<dbReference type="InterPro" id="IPR002645">
    <property type="entry name" value="STAS_dom"/>
</dbReference>
<reference evidence="7 8" key="1">
    <citation type="journal article" date="2019" name="Int. J. Syst. Evol. Microbiol.">
        <title>The Global Catalogue of Microorganisms (GCM) 10K type strain sequencing project: providing services to taxonomists for standard genome sequencing and annotation.</title>
        <authorList>
            <consortium name="The Broad Institute Genomics Platform"/>
            <consortium name="The Broad Institute Genome Sequencing Center for Infectious Disease"/>
            <person name="Wu L."/>
            <person name="Ma J."/>
        </authorList>
    </citation>
    <scope>NUCLEOTIDE SEQUENCE [LARGE SCALE GENOMIC DNA]</scope>
    <source>
        <strain evidence="7 8">JCM 16009</strain>
    </source>
</reference>
<feature type="transmembrane region" description="Helical" evidence="5">
    <location>
        <begin position="181"/>
        <end position="204"/>
    </location>
</feature>
<feature type="transmembrane region" description="Helical" evidence="5">
    <location>
        <begin position="349"/>
        <end position="367"/>
    </location>
</feature>
<evidence type="ECO:0000256" key="1">
    <source>
        <dbReference type="ARBA" id="ARBA00004141"/>
    </source>
</evidence>